<dbReference type="SUPFAM" id="SSF57716">
    <property type="entry name" value="Glucocorticoid receptor-like (DNA-binding domain)"/>
    <property type="match status" value="1"/>
</dbReference>
<dbReference type="GO" id="GO:0008270">
    <property type="term" value="F:zinc ion binding"/>
    <property type="evidence" value="ECO:0007669"/>
    <property type="project" value="UniProtKB-KW"/>
</dbReference>
<dbReference type="InterPro" id="IPR006612">
    <property type="entry name" value="THAP_Znf"/>
</dbReference>
<sequence length="128" mass="15161">MGGCAAEFCNNSSAKGYIMKIFPRDKHRREQWVKNMNRPNWTPTNSSYLCEVHFAPEMWEPNRIDNKRKLKPHAVPTIFGFFITKRVSFQEPIHRENLQKPTENLVEREHIIHDVQNQDQSEQEVGVR</sequence>
<keyword evidence="1" id="KW-0479">Metal-binding</keyword>
<feature type="domain" description="THAP-type" evidence="6">
    <location>
        <begin position="1"/>
        <end position="79"/>
    </location>
</feature>
<dbReference type="InterPro" id="IPR052224">
    <property type="entry name" value="THAP_domain_protein"/>
</dbReference>
<dbReference type="PANTHER" id="PTHR46927:SF3">
    <property type="entry name" value="THAP-TYPE DOMAIN-CONTAINING PROTEIN"/>
    <property type="match status" value="1"/>
</dbReference>
<evidence type="ECO:0000313" key="8">
    <source>
        <dbReference type="RefSeq" id="XP_024888969.1"/>
    </source>
</evidence>
<protein>
    <submittedName>
        <fullName evidence="8">THAP domain-containing protein 4-like</fullName>
    </submittedName>
</protein>
<keyword evidence="3" id="KW-0862">Zinc</keyword>
<evidence type="ECO:0000256" key="4">
    <source>
        <dbReference type="ARBA" id="ARBA00023125"/>
    </source>
</evidence>
<evidence type="ECO:0000256" key="5">
    <source>
        <dbReference type="PROSITE-ProRule" id="PRU00309"/>
    </source>
</evidence>
<accession>A0A6J1R1U6</accession>
<dbReference type="GO" id="GO:0003677">
    <property type="term" value="F:DNA binding"/>
    <property type="evidence" value="ECO:0007669"/>
    <property type="project" value="UniProtKB-UniRule"/>
</dbReference>
<evidence type="ECO:0000256" key="2">
    <source>
        <dbReference type="ARBA" id="ARBA00022771"/>
    </source>
</evidence>
<proteinExistence type="predicted"/>
<reference evidence="8" key="1">
    <citation type="submission" date="2025-08" db="UniProtKB">
        <authorList>
            <consortium name="RefSeq"/>
        </authorList>
    </citation>
    <scope>IDENTIFICATION</scope>
    <source>
        <tissue evidence="8">Whole body</tissue>
    </source>
</reference>
<evidence type="ECO:0000256" key="1">
    <source>
        <dbReference type="ARBA" id="ARBA00022723"/>
    </source>
</evidence>
<keyword evidence="2 5" id="KW-0863">Zinc-finger</keyword>
<dbReference type="SMART" id="SM00980">
    <property type="entry name" value="THAP"/>
    <property type="match status" value="1"/>
</dbReference>
<evidence type="ECO:0000256" key="3">
    <source>
        <dbReference type="ARBA" id="ARBA00022833"/>
    </source>
</evidence>
<dbReference type="PROSITE" id="PS50950">
    <property type="entry name" value="ZF_THAP"/>
    <property type="match status" value="1"/>
</dbReference>
<name>A0A6J1R1U6_9HYME</name>
<gene>
    <name evidence="8" type="primary">LOC112465595</name>
</gene>
<keyword evidence="7" id="KW-1185">Reference proteome</keyword>
<keyword evidence="4 5" id="KW-0238">DNA-binding</keyword>
<dbReference type="SMART" id="SM00692">
    <property type="entry name" value="DM3"/>
    <property type="match status" value="1"/>
</dbReference>
<dbReference type="Proteomes" id="UP000504618">
    <property type="component" value="Unplaced"/>
</dbReference>
<organism evidence="7 8">
    <name type="scientific">Temnothorax curvispinosus</name>
    <dbReference type="NCBI Taxonomy" id="300111"/>
    <lineage>
        <taxon>Eukaryota</taxon>
        <taxon>Metazoa</taxon>
        <taxon>Ecdysozoa</taxon>
        <taxon>Arthropoda</taxon>
        <taxon>Hexapoda</taxon>
        <taxon>Insecta</taxon>
        <taxon>Pterygota</taxon>
        <taxon>Neoptera</taxon>
        <taxon>Endopterygota</taxon>
        <taxon>Hymenoptera</taxon>
        <taxon>Apocrita</taxon>
        <taxon>Aculeata</taxon>
        <taxon>Formicoidea</taxon>
        <taxon>Formicidae</taxon>
        <taxon>Myrmicinae</taxon>
        <taxon>Temnothorax</taxon>
    </lineage>
</organism>
<dbReference type="AlphaFoldDB" id="A0A6J1R1U6"/>
<dbReference type="RefSeq" id="XP_024888969.1">
    <property type="nucleotide sequence ID" value="XM_025033201.1"/>
</dbReference>
<evidence type="ECO:0000313" key="7">
    <source>
        <dbReference type="Proteomes" id="UP000504618"/>
    </source>
</evidence>
<dbReference type="GeneID" id="112465595"/>
<evidence type="ECO:0000259" key="6">
    <source>
        <dbReference type="PROSITE" id="PS50950"/>
    </source>
</evidence>
<dbReference type="PANTHER" id="PTHR46927">
    <property type="entry name" value="AGAP005574-PA"/>
    <property type="match status" value="1"/>
</dbReference>
<dbReference type="OrthoDB" id="7698091at2759"/>
<dbReference type="Pfam" id="PF05485">
    <property type="entry name" value="THAP"/>
    <property type="match status" value="1"/>
</dbReference>